<dbReference type="SUPFAM" id="SSF46785">
    <property type="entry name" value="Winged helix' DNA-binding domain"/>
    <property type="match status" value="1"/>
</dbReference>
<dbReference type="PANTHER" id="PTHR33154:SF33">
    <property type="entry name" value="TRANSCRIPTIONAL REPRESSOR SDPR"/>
    <property type="match status" value="1"/>
</dbReference>
<evidence type="ECO:0000259" key="5">
    <source>
        <dbReference type="SMART" id="SM00418"/>
    </source>
</evidence>
<dbReference type="SMART" id="SM00418">
    <property type="entry name" value="HTH_ARSR"/>
    <property type="match status" value="1"/>
</dbReference>
<evidence type="ECO:0000256" key="1">
    <source>
        <dbReference type="ARBA" id="ARBA00023015"/>
    </source>
</evidence>
<feature type="compositionally biased region" description="Basic and acidic residues" evidence="4">
    <location>
        <begin position="10"/>
        <end position="22"/>
    </location>
</feature>
<dbReference type="InterPro" id="IPR051081">
    <property type="entry name" value="HTH_MetalResp_TranReg"/>
</dbReference>
<gene>
    <name evidence="6" type="ORF">BKA23_3458</name>
</gene>
<organism evidence="6 7">
    <name type="scientific">Rudaeicoccus suwonensis</name>
    <dbReference type="NCBI Taxonomy" id="657409"/>
    <lineage>
        <taxon>Bacteria</taxon>
        <taxon>Bacillati</taxon>
        <taxon>Actinomycetota</taxon>
        <taxon>Actinomycetes</taxon>
        <taxon>Micrococcales</taxon>
        <taxon>Dermacoccaceae</taxon>
        <taxon>Rudaeicoccus</taxon>
    </lineage>
</organism>
<dbReference type="Proteomes" id="UP000318297">
    <property type="component" value="Unassembled WGS sequence"/>
</dbReference>
<dbReference type="AlphaFoldDB" id="A0A561DV90"/>
<dbReference type="PANTHER" id="PTHR33154">
    <property type="entry name" value="TRANSCRIPTIONAL REGULATOR, ARSR FAMILY"/>
    <property type="match status" value="1"/>
</dbReference>
<keyword evidence="7" id="KW-1185">Reference proteome</keyword>
<reference evidence="6 7" key="1">
    <citation type="submission" date="2019-06" db="EMBL/GenBank/DDBJ databases">
        <title>Sequencing the genomes of 1000 actinobacteria strains.</title>
        <authorList>
            <person name="Klenk H.-P."/>
        </authorList>
    </citation>
    <scope>NUCLEOTIDE SEQUENCE [LARGE SCALE GENOMIC DNA]</scope>
    <source>
        <strain evidence="6 7">DSM 19560</strain>
    </source>
</reference>
<evidence type="ECO:0000313" key="6">
    <source>
        <dbReference type="EMBL" id="TWE07276.1"/>
    </source>
</evidence>
<dbReference type="InterPro" id="IPR036390">
    <property type="entry name" value="WH_DNA-bd_sf"/>
</dbReference>
<feature type="domain" description="HTH arsR-type" evidence="5">
    <location>
        <begin position="40"/>
        <end position="135"/>
    </location>
</feature>
<dbReference type="OrthoDB" id="7945987at2"/>
<comment type="caution">
    <text evidence="6">The sequence shown here is derived from an EMBL/GenBank/DDBJ whole genome shotgun (WGS) entry which is preliminary data.</text>
</comment>
<keyword evidence="3" id="KW-0804">Transcription</keyword>
<feature type="region of interest" description="Disordered" evidence="4">
    <location>
        <begin position="1"/>
        <end position="29"/>
    </location>
</feature>
<dbReference type="Gene3D" id="1.10.10.10">
    <property type="entry name" value="Winged helix-like DNA-binding domain superfamily/Winged helix DNA-binding domain"/>
    <property type="match status" value="1"/>
</dbReference>
<evidence type="ECO:0000256" key="4">
    <source>
        <dbReference type="SAM" id="MobiDB-lite"/>
    </source>
</evidence>
<proteinExistence type="predicted"/>
<sequence length="226" mass="25066">MTQGAARLDGMPRRTAAERHTDSAPADDLVWPPEGTALVDALVALHHPVRRRLYEMLTQDDPTTVGVLAACLGVAPGSVSHHLKVLHRAGFVEPAPELARDTRESWWRGLRRRLSWSTRAYAEGSGARAVAELAEWANLDHHTRAVTAWISGRENLPPEWRDLGLSDDNLVRATPEQFGELSERLQQVTQEWSDAVREDAQLNPEAPRRSVRVLVRAFPSEPGGTS</sequence>
<dbReference type="CDD" id="cd00090">
    <property type="entry name" value="HTH_ARSR"/>
    <property type="match status" value="1"/>
</dbReference>
<dbReference type="GO" id="GO:0003700">
    <property type="term" value="F:DNA-binding transcription factor activity"/>
    <property type="evidence" value="ECO:0007669"/>
    <property type="project" value="InterPro"/>
</dbReference>
<dbReference type="InterPro" id="IPR036388">
    <property type="entry name" value="WH-like_DNA-bd_sf"/>
</dbReference>
<dbReference type="InterPro" id="IPR011991">
    <property type="entry name" value="ArsR-like_HTH"/>
</dbReference>
<evidence type="ECO:0000256" key="2">
    <source>
        <dbReference type="ARBA" id="ARBA00023125"/>
    </source>
</evidence>
<dbReference type="GO" id="GO:0003677">
    <property type="term" value="F:DNA binding"/>
    <property type="evidence" value="ECO:0007669"/>
    <property type="project" value="UniProtKB-KW"/>
</dbReference>
<accession>A0A561DV90</accession>
<dbReference type="EMBL" id="VIVQ01000006">
    <property type="protein sequence ID" value="TWE07276.1"/>
    <property type="molecule type" value="Genomic_DNA"/>
</dbReference>
<keyword evidence="2" id="KW-0238">DNA-binding</keyword>
<evidence type="ECO:0000313" key="7">
    <source>
        <dbReference type="Proteomes" id="UP000318297"/>
    </source>
</evidence>
<evidence type="ECO:0000256" key="3">
    <source>
        <dbReference type="ARBA" id="ARBA00023163"/>
    </source>
</evidence>
<dbReference type="Pfam" id="PF12840">
    <property type="entry name" value="HTH_20"/>
    <property type="match status" value="1"/>
</dbReference>
<keyword evidence="1" id="KW-0805">Transcription regulation</keyword>
<name>A0A561DV90_9MICO</name>
<protein>
    <submittedName>
        <fullName evidence="6">Helix-turn-helix protein</fullName>
    </submittedName>
</protein>
<dbReference type="InterPro" id="IPR001845">
    <property type="entry name" value="HTH_ArsR_DNA-bd_dom"/>
</dbReference>